<evidence type="ECO:0000256" key="1">
    <source>
        <dbReference type="ARBA" id="ARBA00006643"/>
    </source>
</evidence>
<dbReference type="eggNOG" id="KOG4197">
    <property type="taxonomic scope" value="Eukaryota"/>
</dbReference>
<dbReference type="Proteomes" id="UP000006882">
    <property type="component" value="Chromosome G2"/>
</dbReference>
<evidence type="ECO:0000259" key="2">
    <source>
        <dbReference type="Pfam" id="PF14432"/>
    </source>
</evidence>
<evidence type="ECO:0000313" key="4">
    <source>
        <dbReference type="Proteomes" id="UP000006882"/>
    </source>
</evidence>
<evidence type="ECO:0000313" key="3">
    <source>
        <dbReference type="EMBL" id="ONI20527.1"/>
    </source>
</evidence>
<dbReference type="GO" id="GO:0008270">
    <property type="term" value="F:zinc ion binding"/>
    <property type="evidence" value="ECO:0007669"/>
    <property type="project" value="InterPro"/>
</dbReference>
<proteinExistence type="inferred from homology"/>
<dbReference type="Gramene" id="ONI20527">
    <property type="protein sequence ID" value="ONI20527"/>
    <property type="gene ID" value="PRUPE_2G020900"/>
</dbReference>
<dbReference type="EMBL" id="CM007652">
    <property type="protein sequence ID" value="ONI20527.1"/>
    <property type="molecule type" value="Genomic_DNA"/>
</dbReference>
<dbReference type="AlphaFoldDB" id="M5X3T7"/>
<comment type="similarity">
    <text evidence="1">Belongs to the PPR family. PCMP-H subfamily.</text>
</comment>
<sequence length="152" mass="17988">MTHCMMFMQHSRRLEKLGNLLRKNIKLKTSHFISVDEFNPQMEQLHALLAELSTEMKDRGYKQQTKVVLYDLDEEEKERIVLGHSEKLAVTFGLIKTKRGETIRISKNLRLCEDCHYVTKFISKFADRKILVQDVNHFHHFRDGVCSCGDYW</sequence>
<dbReference type="HOGENOM" id="CLU_002706_36_0_1"/>
<dbReference type="OMA" id="KICRMRE"/>
<organism evidence="3 4">
    <name type="scientific">Prunus persica</name>
    <name type="common">Peach</name>
    <name type="synonym">Amygdalus persica</name>
    <dbReference type="NCBI Taxonomy" id="3760"/>
    <lineage>
        <taxon>Eukaryota</taxon>
        <taxon>Viridiplantae</taxon>
        <taxon>Streptophyta</taxon>
        <taxon>Embryophyta</taxon>
        <taxon>Tracheophyta</taxon>
        <taxon>Spermatophyta</taxon>
        <taxon>Magnoliopsida</taxon>
        <taxon>eudicotyledons</taxon>
        <taxon>Gunneridae</taxon>
        <taxon>Pentapetalae</taxon>
        <taxon>rosids</taxon>
        <taxon>fabids</taxon>
        <taxon>Rosales</taxon>
        <taxon>Rosaceae</taxon>
        <taxon>Amygdaloideae</taxon>
        <taxon>Amygdaleae</taxon>
        <taxon>Prunus</taxon>
    </lineage>
</organism>
<feature type="domain" description="DYW" evidence="2">
    <location>
        <begin position="60"/>
        <end position="152"/>
    </location>
</feature>
<reference evidence="3 4" key="1">
    <citation type="journal article" date="2013" name="Nat. Genet.">
        <title>The high-quality draft genome of peach (Prunus persica) identifies unique patterns of genetic diversity, domestication and genome evolution.</title>
        <authorList>
            <consortium name="International Peach Genome Initiative"/>
            <person name="Verde I."/>
            <person name="Abbott A.G."/>
            <person name="Scalabrin S."/>
            <person name="Jung S."/>
            <person name="Shu S."/>
            <person name="Marroni F."/>
            <person name="Zhebentyayeva T."/>
            <person name="Dettori M.T."/>
            <person name="Grimwood J."/>
            <person name="Cattonaro F."/>
            <person name="Zuccolo A."/>
            <person name="Rossini L."/>
            <person name="Jenkins J."/>
            <person name="Vendramin E."/>
            <person name="Meisel L.A."/>
            <person name="Decroocq V."/>
            <person name="Sosinski B."/>
            <person name="Prochnik S."/>
            <person name="Mitros T."/>
            <person name="Policriti A."/>
            <person name="Cipriani G."/>
            <person name="Dondini L."/>
            <person name="Ficklin S."/>
            <person name="Goodstein D.M."/>
            <person name="Xuan P."/>
            <person name="Del Fabbro C."/>
            <person name="Aramini V."/>
            <person name="Copetti D."/>
            <person name="Gonzalez S."/>
            <person name="Horner D.S."/>
            <person name="Falchi R."/>
            <person name="Lucas S."/>
            <person name="Mica E."/>
            <person name="Maldonado J."/>
            <person name="Lazzari B."/>
            <person name="Bielenberg D."/>
            <person name="Pirona R."/>
            <person name="Miculan M."/>
            <person name="Barakat A."/>
            <person name="Testolin R."/>
            <person name="Stella A."/>
            <person name="Tartarini S."/>
            <person name="Tonutti P."/>
            <person name="Arus P."/>
            <person name="Orellana A."/>
            <person name="Wells C."/>
            <person name="Main D."/>
            <person name="Vizzotto G."/>
            <person name="Silva H."/>
            <person name="Salamini F."/>
            <person name="Schmutz J."/>
            <person name="Morgante M."/>
            <person name="Rokhsar D.S."/>
        </authorList>
    </citation>
    <scope>NUCLEOTIDE SEQUENCE [LARGE SCALE GENOMIC DNA]</scope>
    <source>
        <strain evidence="4">cv. Nemared</strain>
    </source>
</reference>
<gene>
    <name evidence="3" type="ORF">PRUPE_2G020900</name>
</gene>
<name>M5X3T7_PRUPE</name>
<keyword evidence="4" id="KW-1185">Reference proteome</keyword>
<dbReference type="InterPro" id="IPR032867">
    <property type="entry name" value="DYW_dom"/>
</dbReference>
<protein>
    <recommendedName>
        <fullName evidence="2">DYW domain-containing protein</fullName>
    </recommendedName>
</protein>
<dbReference type="Pfam" id="PF14432">
    <property type="entry name" value="DYW_deaminase"/>
    <property type="match status" value="1"/>
</dbReference>
<accession>M5X3T7</accession>
<dbReference type="STRING" id="3760.M5X3T7"/>